<gene>
    <name evidence="1" type="ORF">SAMN06295937_1007101</name>
</gene>
<dbReference type="Proteomes" id="UP000190044">
    <property type="component" value="Unassembled WGS sequence"/>
</dbReference>
<dbReference type="RefSeq" id="WP_079638111.1">
    <property type="nucleotide sequence ID" value="NZ_FUYP01000007.1"/>
</dbReference>
<proteinExistence type="predicted"/>
<name>A0A1T5BTB0_9SPHN</name>
<evidence type="ECO:0000313" key="2">
    <source>
        <dbReference type="Proteomes" id="UP000190044"/>
    </source>
</evidence>
<evidence type="ECO:0000313" key="1">
    <source>
        <dbReference type="EMBL" id="SKB50120.1"/>
    </source>
</evidence>
<reference evidence="2" key="1">
    <citation type="submission" date="2017-02" db="EMBL/GenBank/DDBJ databases">
        <authorList>
            <person name="Varghese N."/>
            <person name="Submissions S."/>
        </authorList>
    </citation>
    <scope>NUCLEOTIDE SEQUENCE [LARGE SCALE GENOMIC DNA]</scope>
    <source>
        <strain evidence="2">R11H</strain>
    </source>
</reference>
<dbReference type="AlphaFoldDB" id="A0A1T5BTB0"/>
<dbReference type="EMBL" id="FUYP01000007">
    <property type="protein sequence ID" value="SKB50120.1"/>
    <property type="molecule type" value="Genomic_DNA"/>
</dbReference>
<sequence>MNVNTLTASVLTPYGADPIGTKRPMLDFQDPANADKILPSYKRAGNPISSLLGVPPFGSQDPRAAAYEFRREVITFIAADDDGTGGEAWAAFWDEDGNVPDENGELSHENVTMTRIA</sequence>
<keyword evidence="2" id="KW-1185">Reference proteome</keyword>
<protein>
    <submittedName>
        <fullName evidence="1">Uncharacterized protein</fullName>
    </submittedName>
</protein>
<accession>A0A1T5BTB0</accession>
<organism evidence="1 2">
    <name type="scientific">Sphingopyxis flava</name>
    <dbReference type="NCBI Taxonomy" id="1507287"/>
    <lineage>
        <taxon>Bacteria</taxon>
        <taxon>Pseudomonadati</taxon>
        <taxon>Pseudomonadota</taxon>
        <taxon>Alphaproteobacteria</taxon>
        <taxon>Sphingomonadales</taxon>
        <taxon>Sphingomonadaceae</taxon>
        <taxon>Sphingopyxis</taxon>
    </lineage>
</organism>